<dbReference type="RefSeq" id="WP_109571923.1">
    <property type="nucleotide sequence ID" value="NZ_UHJL01000001.1"/>
</dbReference>
<name>A0A380RUW9_FIBSU</name>
<keyword evidence="1" id="KW-0732">Signal</keyword>
<organism evidence="2 3">
    <name type="scientific">Fibrobacter succinogenes</name>
    <name type="common">Bacteroides succinogenes</name>
    <dbReference type="NCBI Taxonomy" id="833"/>
    <lineage>
        <taxon>Bacteria</taxon>
        <taxon>Pseudomonadati</taxon>
        <taxon>Fibrobacterota</taxon>
        <taxon>Fibrobacteria</taxon>
        <taxon>Fibrobacterales</taxon>
        <taxon>Fibrobacteraceae</taxon>
        <taxon>Fibrobacter</taxon>
    </lineage>
</organism>
<proteinExistence type="predicted"/>
<evidence type="ECO:0008006" key="4">
    <source>
        <dbReference type="Google" id="ProtNLM"/>
    </source>
</evidence>
<dbReference type="AlphaFoldDB" id="A0A380RUW9"/>
<evidence type="ECO:0000256" key="1">
    <source>
        <dbReference type="SAM" id="SignalP"/>
    </source>
</evidence>
<dbReference type="Proteomes" id="UP000255423">
    <property type="component" value="Unassembled WGS sequence"/>
</dbReference>
<accession>A0A380RUW9</accession>
<feature type="signal peptide" evidence="1">
    <location>
        <begin position="1"/>
        <end position="19"/>
    </location>
</feature>
<evidence type="ECO:0000313" key="3">
    <source>
        <dbReference type="Proteomes" id="UP000255423"/>
    </source>
</evidence>
<feature type="chain" id="PRO_5016995732" description="Secreted protein" evidence="1">
    <location>
        <begin position="20"/>
        <end position="440"/>
    </location>
</feature>
<evidence type="ECO:0000313" key="2">
    <source>
        <dbReference type="EMBL" id="SUQ19204.1"/>
    </source>
</evidence>
<dbReference type="EMBL" id="UHJL01000001">
    <property type="protein sequence ID" value="SUQ19204.1"/>
    <property type="molecule type" value="Genomic_DNA"/>
</dbReference>
<protein>
    <recommendedName>
        <fullName evidence="4">Secreted protein</fullName>
    </recommendedName>
</protein>
<gene>
    <name evidence="2" type="ORF">SAMN05661053_0432</name>
</gene>
<sequence>MKRSVLAIFVCVFLKTLYAADLSALSDFERSLMENQSSQNEFEQSLLNQEGSELEPVYKAREELLDAIRNKDTATVSQKIEELENMQSYPVKTIHAGEKFAAFNDLKMYRAMLKMLVQRLQNAYDSTSLQNEAYVGNDGLMAYAEDYINKFASKSLYEGIERYLDTESDLTEAEIHELRLMLYLPMAYDSRDNIEKVRTLASYFVENYSEHPDAEWVRTCILEPLERASFRVEFLKDRNARSEEIIASRFYTGGIGFNVYFLGGGFGYSGHYRKDLAKPSSYPVNGEVYLQLSRLSVSGELINAGHKGVINLGMSFGFVAYDSRYWKIRPYVGFSKCLFNADPVKPYFDSVHNGKDYSYYSFDDWGSEDTEFFGSALTLGVNVDLKFATSFRSIDSYGVWSVAVVSKFGVSQLDMKKGFPVTRGNGHDVFFALGLGLYFW</sequence>
<reference evidence="2 3" key="1">
    <citation type="submission" date="2017-08" db="EMBL/GenBank/DDBJ databases">
        <authorList>
            <person name="de Groot N.N."/>
        </authorList>
    </citation>
    <scope>NUCLEOTIDE SEQUENCE [LARGE SCALE GENOMIC DNA]</scope>
    <source>
        <strain evidence="2 3">HM2</strain>
    </source>
</reference>